<accession>A0A1Y4QNS3</accession>
<dbReference type="RefSeq" id="WP_087254681.1">
    <property type="nucleotide sequence ID" value="NZ_CATZTT010000098.1"/>
</dbReference>
<evidence type="ECO:0000313" key="2">
    <source>
        <dbReference type="EMBL" id="OUQ06172.1"/>
    </source>
</evidence>
<dbReference type="InterPro" id="IPR027417">
    <property type="entry name" value="P-loop_NTPase"/>
</dbReference>
<comment type="caution">
    <text evidence="2">The sequence shown here is derived from an EMBL/GenBank/DDBJ whole genome shotgun (WGS) entry which is preliminary data.</text>
</comment>
<dbReference type="AlphaFoldDB" id="A0A1Y4QNS3"/>
<reference evidence="3" key="1">
    <citation type="submission" date="2017-04" db="EMBL/GenBank/DDBJ databases">
        <title>Function of individual gut microbiota members based on whole genome sequencing of pure cultures obtained from chicken caecum.</title>
        <authorList>
            <person name="Medvecky M."/>
            <person name="Cejkova D."/>
            <person name="Polansky O."/>
            <person name="Karasova D."/>
            <person name="Kubasova T."/>
            <person name="Cizek A."/>
            <person name="Rychlik I."/>
        </authorList>
    </citation>
    <scope>NUCLEOTIDE SEQUENCE [LARGE SCALE GENOMIC DNA]</scope>
    <source>
        <strain evidence="3">An149</strain>
    </source>
</reference>
<organism evidence="2 3">
    <name type="scientific">Thomasclavelia spiroformis</name>
    <dbReference type="NCBI Taxonomy" id="29348"/>
    <lineage>
        <taxon>Bacteria</taxon>
        <taxon>Bacillati</taxon>
        <taxon>Bacillota</taxon>
        <taxon>Erysipelotrichia</taxon>
        <taxon>Erysipelotrichales</taxon>
        <taxon>Coprobacillaceae</taxon>
        <taxon>Thomasclavelia</taxon>
    </lineage>
</organism>
<proteinExistence type="predicted"/>
<sequence>MCKIITIVNRKGGCGKTTTTKNLGYELAKLGYRVLLVDYDPQCNTTKGLSKREYKTTIIDLIRGKNVHKCIYTTRHNMDIIAGNKFLASEDINNQIIVEQMNMVSNEYDFIINDTSPYFNKLTAEILFVTDLAIIPTTIEPDSLDGMSTTINEIEELCDYNINYKILLTQVNDLKSTEQDVKDLDENLEELILKTKIRFHRYAVKRARIKQQPLAKSYRRASVTKDYKKLANEIIKEVC</sequence>
<gene>
    <name evidence="2" type="ORF">B5E91_02565</name>
</gene>
<dbReference type="PANTHER" id="PTHR13696">
    <property type="entry name" value="P-LOOP CONTAINING NUCLEOSIDE TRIPHOSPHATE HYDROLASE"/>
    <property type="match status" value="1"/>
</dbReference>
<name>A0A1Y4QNS3_9FIRM</name>
<dbReference type="Proteomes" id="UP000196258">
    <property type="component" value="Unassembled WGS sequence"/>
</dbReference>
<dbReference type="CDD" id="cd01983">
    <property type="entry name" value="SIMIBI"/>
    <property type="match status" value="1"/>
</dbReference>
<feature type="domain" description="AAA" evidence="1">
    <location>
        <begin position="3"/>
        <end position="160"/>
    </location>
</feature>
<dbReference type="CDD" id="cd02042">
    <property type="entry name" value="ParAB_family"/>
    <property type="match status" value="1"/>
</dbReference>
<dbReference type="PANTHER" id="PTHR13696:SF99">
    <property type="entry name" value="COBYRINIC ACID AC-DIAMIDE SYNTHASE"/>
    <property type="match status" value="1"/>
</dbReference>
<dbReference type="EMBL" id="NFLB01000002">
    <property type="protein sequence ID" value="OUQ06172.1"/>
    <property type="molecule type" value="Genomic_DNA"/>
</dbReference>
<dbReference type="InterPro" id="IPR025669">
    <property type="entry name" value="AAA_dom"/>
</dbReference>
<evidence type="ECO:0000259" key="1">
    <source>
        <dbReference type="Pfam" id="PF13614"/>
    </source>
</evidence>
<evidence type="ECO:0000313" key="3">
    <source>
        <dbReference type="Proteomes" id="UP000196258"/>
    </source>
</evidence>
<dbReference type="Gene3D" id="3.40.50.300">
    <property type="entry name" value="P-loop containing nucleotide triphosphate hydrolases"/>
    <property type="match status" value="1"/>
</dbReference>
<dbReference type="InterPro" id="IPR050678">
    <property type="entry name" value="DNA_Partitioning_ATPase"/>
</dbReference>
<dbReference type="Pfam" id="PF13614">
    <property type="entry name" value="AAA_31"/>
    <property type="match status" value="1"/>
</dbReference>
<dbReference type="SUPFAM" id="SSF52540">
    <property type="entry name" value="P-loop containing nucleoside triphosphate hydrolases"/>
    <property type="match status" value="1"/>
</dbReference>
<protein>
    <recommendedName>
        <fullName evidence="1">AAA domain-containing protein</fullName>
    </recommendedName>
</protein>